<dbReference type="InterPro" id="IPR013221">
    <property type="entry name" value="Mur_ligase_cen"/>
</dbReference>
<keyword evidence="7" id="KW-0963">Cytoplasm</keyword>
<dbReference type="InterPro" id="IPR035911">
    <property type="entry name" value="MurE/MurF_N"/>
</dbReference>
<feature type="binding site" evidence="7">
    <location>
        <position position="203"/>
    </location>
    <ligand>
        <name>UDP-N-acetyl-alpha-D-muramoyl-L-alanyl-D-glutamate</name>
        <dbReference type="ChEBI" id="CHEBI:83900"/>
    </ligand>
</feature>
<dbReference type="SUPFAM" id="SSF63418">
    <property type="entry name" value="MurE/MurF N-terminal domain"/>
    <property type="match status" value="1"/>
</dbReference>
<evidence type="ECO:0000256" key="8">
    <source>
        <dbReference type="RuleBase" id="RU004135"/>
    </source>
</evidence>
<evidence type="ECO:0000256" key="1">
    <source>
        <dbReference type="ARBA" id="ARBA00005898"/>
    </source>
</evidence>
<comment type="pathway">
    <text evidence="7 8">Cell wall biogenesis; peptidoglycan biosynthesis.</text>
</comment>
<keyword evidence="6 7" id="KW-0961">Cell wall biogenesis/degradation</keyword>
<keyword evidence="7" id="KW-0460">Magnesium</keyword>
<name>A0ABP9FJP7_9ACTN</name>
<feature type="binding site" evidence="7">
    <location>
        <begin position="123"/>
        <end position="129"/>
    </location>
    <ligand>
        <name>ATP</name>
        <dbReference type="ChEBI" id="CHEBI:30616"/>
    </ligand>
</feature>
<keyword evidence="7" id="KW-0067">ATP-binding</keyword>
<dbReference type="SUPFAM" id="SSF53623">
    <property type="entry name" value="MurD-like peptide ligases, catalytic domain"/>
    <property type="match status" value="1"/>
</dbReference>
<feature type="domain" description="Mur ligase central" evidence="11">
    <location>
        <begin position="121"/>
        <end position="327"/>
    </location>
</feature>
<feature type="binding site" evidence="7">
    <location>
        <position position="397"/>
    </location>
    <ligand>
        <name>meso-2,6-diaminopimelate</name>
        <dbReference type="ChEBI" id="CHEBI:57791"/>
    </ligand>
</feature>
<dbReference type="Gene3D" id="3.90.190.20">
    <property type="entry name" value="Mur ligase, C-terminal domain"/>
    <property type="match status" value="1"/>
</dbReference>
<dbReference type="PANTHER" id="PTHR23135:SF4">
    <property type="entry name" value="UDP-N-ACETYLMURAMOYL-L-ALANYL-D-GLUTAMATE--2,6-DIAMINOPIMELATE LIGASE MURE HOMOLOG, CHLOROPLASTIC"/>
    <property type="match status" value="1"/>
</dbReference>
<comment type="catalytic activity">
    <reaction evidence="7">
        <text>UDP-N-acetyl-alpha-D-muramoyl-L-alanyl-D-glutamate + meso-2,6-diaminopimelate + ATP = UDP-N-acetyl-alpha-D-muramoyl-L-alanyl-gamma-D-glutamyl-meso-2,6-diaminopimelate + ADP + phosphate + H(+)</text>
        <dbReference type="Rhea" id="RHEA:23676"/>
        <dbReference type="ChEBI" id="CHEBI:15378"/>
        <dbReference type="ChEBI" id="CHEBI:30616"/>
        <dbReference type="ChEBI" id="CHEBI:43474"/>
        <dbReference type="ChEBI" id="CHEBI:57791"/>
        <dbReference type="ChEBI" id="CHEBI:83900"/>
        <dbReference type="ChEBI" id="CHEBI:83905"/>
        <dbReference type="ChEBI" id="CHEBI:456216"/>
        <dbReference type="EC" id="6.3.2.13"/>
    </reaction>
</comment>
<evidence type="ECO:0000259" key="10">
    <source>
        <dbReference type="Pfam" id="PF02875"/>
    </source>
</evidence>
<dbReference type="RefSeq" id="WP_345583028.1">
    <property type="nucleotide sequence ID" value="NZ_BAABLV010000036.1"/>
</dbReference>
<comment type="subcellular location">
    <subcellularLocation>
        <location evidence="7 8">Cytoplasm</location>
    </subcellularLocation>
</comment>
<gene>
    <name evidence="7" type="primary">murE</name>
    <name evidence="12" type="ORF">GCM10025789_23290</name>
</gene>
<dbReference type="InterPro" id="IPR000713">
    <property type="entry name" value="Mur_ligase_N"/>
</dbReference>
<dbReference type="PANTHER" id="PTHR23135">
    <property type="entry name" value="MUR LIGASE FAMILY MEMBER"/>
    <property type="match status" value="1"/>
</dbReference>
<dbReference type="NCBIfam" id="NF001126">
    <property type="entry name" value="PRK00139.1-4"/>
    <property type="match status" value="1"/>
</dbReference>
<dbReference type="EC" id="6.3.2.13" evidence="7"/>
<comment type="similarity">
    <text evidence="1 7">Belongs to the MurCDEF family. MurE subfamily.</text>
</comment>
<evidence type="ECO:0000259" key="9">
    <source>
        <dbReference type="Pfam" id="PF01225"/>
    </source>
</evidence>
<feature type="domain" description="Mur ligase N-terminal catalytic" evidence="9">
    <location>
        <begin position="33"/>
        <end position="103"/>
    </location>
</feature>
<organism evidence="12 13">
    <name type="scientific">Tessaracoccus lubricantis</name>
    <dbReference type="NCBI Taxonomy" id="545543"/>
    <lineage>
        <taxon>Bacteria</taxon>
        <taxon>Bacillati</taxon>
        <taxon>Actinomycetota</taxon>
        <taxon>Actinomycetes</taxon>
        <taxon>Propionibacteriales</taxon>
        <taxon>Propionibacteriaceae</taxon>
        <taxon>Tessaracoccus</taxon>
    </lineage>
</organism>
<dbReference type="Gene3D" id="3.40.1390.10">
    <property type="entry name" value="MurE/MurF, N-terminal domain"/>
    <property type="match status" value="1"/>
</dbReference>
<comment type="caution">
    <text evidence="7">Lacks conserved residue(s) required for the propagation of feature annotation.</text>
</comment>
<feature type="binding site" evidence="7">
    <location>
        <position position="40"/>
    </location>
    <ligand>
        <name>UDP-N-acetyl-alpha-D-muramoyl-L-alanyl-D-glutamate</name>
        <dbReference type="ChEBI" id="CHEBI:83900"/>
    </ligand>
</feature>
<comment type="function">
    <text evidence="7">Catalyzes the addition of meso-diaminopimelic acid to the nucleotide precursor UDP-N-acetylmuramoyl-L-alanyl-D-glutamate (UMAG) in the biosynthesis of bacterial cell-wall peptidoglycan.</text>
</comment>
<dbReference type="NCBIfam" id="TIGR01085">
    <property type="entry name" value="murE"/>
    <property type="match status" value="1"/>
</dbReference>
<keyword evidence="4 7" id="KW-0573">Peptidoglycan synthesis</keyword>
<evidence type="ECO:0000256" key="6">
    <source>
        <dbReference type="ARBA" id="ARBA00023316"/>
    </source>
</evidence>
<feature type="modified residue" description="N6-carboxylysine" evidence="7">
    <location>
        <position position="235"/>
    </location>
</feature>
<protein>
    <recommendedName>
        <fullName evidence="7">UDP-N-acetylmuramoyl-L-alanyl-D-glutamate--2,6-diaminopimelate ligase</fullName>
        <ecNumber evidence="7">6.3.2.13</ecNumber>
    </recommendedName>
    <alternativeName>
        <fullName evidence="7">Meso-A2pm-adding enzyme</fullName>
    </alternativeName>
    <alternativeName>
        <fullName evidence="7">Meso-diaminopimelate-adding enzyme</fullName>
    </alternativeName>
    <alternativeName>
        <fullName evidence="7">UDP-MurNAc-L-Ala-D-Glu:meso-diaminopimelate ligase</fullName>
    </alternativeName>
    <alternativeName>
        <fullName evidence="7">UDP-MurNAc-tripeptide synthetase</fullName>
    </alternativeName>
    <alternativeName>
        <fullName evidence="7">UDP-N-acetylmuramyl-tripeptide synthetase</fullName>
    </alternativeName>
</protein>
<feature type="binding site" evidence="7">
    <location>
        <position position="38"/>
    </location>
    <ligand>
        <name>UDP-N-acetyl-alpha-D-muramoyl-L-alanyl-D-glutamate</name>
        <dbReference type="ChEBI" id="CHEBI:83900"/>
    </ligand>
</feature>
<keyword evidence="5 7" id="KW-0131">Cell cycle</keyword>
<accession>A0ABP9FJP7</accession>
<evidence type="ECO:0000256" key="5">
    <source>
        <dbReference type="ARBA" id="ARBA00023306"/>
    </source>
</evidence>
<dbReference type="Pfam" id="PF01225">
    <property type="entry name" value="Mur_ligase"/>
    <property type="match status" value="1"/>
</dbReference>
<dbReference type="InterPro" id="IPR005761">
    <property type="entry name" value="UDP-N-AcMur-Glu-dNH2Pim_ligase"/>
</dbReference>
<dbReference type="GO" id="GO:0016874">
    <property type="term" value="F:ligase activity"/>
    <property type="evidence" value="ECO:0007669"/>
    <property type="project" value="UniProtKB-KW"/>
</dbReference>
<evidence type="ECO:0000259" key="11">
    <source>
        <dbReference type="Pfam" id="PF08245"/>
    </source>
</evidence>
<dbReference type="Pfam" id="PF08245">
    <property type="entry name" value="Mur_ligase_M"/>
    <property type="match status" value="1"/>
</dbReference>
<sequence>MTSIRPTHTTAAPLTDLVAGLDLVGDTTSPVPISGVSLSSQEIQPGWLYLALPGRQRHGAEFACAAVDSGAAAVLTDPEGAGLLDGLGVPVLVADDVRAAMATVSARVFGHPSRRLTTLGVTGTNGKTTTVALVKAGLMAGGRLAGTIGTIGFRLGGEELRSSRSTVTTPESPDLQALLAVMVERGADAVAVEVSSHAMALNRVDPIEFDVAAFLNLGRDHLDFHHSIEDYFEAKAKLFDAGRARSSVVWVDDGAGRVIADRVAAHGQSRLITAGTGPEADYRMSDYRPVHPLGGVATVTRGGEDLTLELSLPGVYNMVDAVVALAMLEAVGLPAEAALRGLSKAQIPGRMQRVDLGVGAPLVVVDFAHTPQAVEAALQSLQGIGTLITVLGCGGDRDAEKRPEMGAVAARLSDVTIITDDNPRSEDPAAIRAEVMAGARAAQRAGTQLIEVPGRRAAVENALQMAGGDTVVAILGKGHERGQILADRTVDFDDVEEAARAWSRAGEEGDPDARAHDA</sequence>
<dbReference type="SUPFAM" id="SSF53244">
    <property type="entry name" value="MurD-like peptide ligases, peptide-binding domain"/>
    <property type="match status" value="1"/>
</dbReference>
<feature type="short sequence motif" description="Meso-diaminopimelate recognition motif" evidence="7">
    <location>
        <begin position="421"/>
        <end position="424"/>
    </location>
</feature>
<keyword evidence="13" id="KW-1185">Reference proteome</keyword>
<keyword evidence="3 7" id="KW-0133">Cell shape</keyword>
<comment type="cofactor">
    <cofactor evidence="7">
        <name>Mg(2+)</name>
        <dbReference type="ChEBI" id="CHEBI:18420"/>
    </cofactor>
</comment>
<feature type="binding site" evidence="7">
    <location>
        <position position="195"/>
    </location>
    <ligand>
        <name>UDP-N-acetyl-alpha-D-muramoyl-L-alanyl-D-glutamate</name>
        <dbReference type="ChEBI" id="CHEBI:83900"/>
    </ligand>
</feature>
<reference evidence="13" key="1">
    <citation type="journal article" date="2019" name="Int. J. Syst. Evol. Microbiol.">
        <title>The Global Catalogue of Microorganisms (GCM) 10K type strain sequencing project: providing services to taxonomists for standard genome sequencing and annotation.</title>
        <authorList>
            <consortium name="The Broad Institute Genomics Platform"/>
            <consortium name="The Broad Institute Genome Sequencing Center for Infectious Disease"/>
            <person name="Wu L."/>
            <person name="Ma J."/>
        </authorList>
    </citation>
    <scope>NUCLEOTIDE SEQUENCE [LARGE SCALE GENOMIC DNA]</scope>
    <source>
        <strain evidence="13">JCM 19125</strain>
    </source>
</reference>
<feature type="binding site" evidence="7">
    <location>
        <begin position="421"/>
        <end position="424"/>
    </location>
    <ligand>
        <name>meso-2,6-diaminopimelate</name>
        <dbReference type="ChEBI" id="CHEBI:57791"/>
    </ligand>
</feature>
<dbReference type="NCBIfam" id="NF001124">
    <property type="entry name" value="PRK00139.1-2"/>
    <property type="match status" value="1"/>
</dbReference>
<evidence type="ECO:0000256" key="3">
    <source>
        <dbReference type="ARBA" id="ARBA00022960"/>
    </source>
</evidence>
<dbReference type="Proteomes" id="UP001501521">
    <property type="component" value="Unassembled WGS sequence"/>
</dbReference>
<evidence type="ECO:0000313" key="12">
    <source>
        <dbReference type="EMBL" id="GAA4903666.1"/>
    </source>
</evidence>
<proteinExistence type="inferred from homology"/>
<keyword evidence="7 12" id="KW-0436">Ligase</keyword>
<evidence type="ECO:0000256" key="7">
    <source>
        <dbReference type="HAMAP-Rule" id="MF_00208"/>
    </source>
</evidence>
<dbReference type="EMBL" id="BAABLV010000036">
    <property type="protein sequence ID" value="GAA4903666.1"/>
    <property type="molecule type" value="Genomic_DNA"/>
</dbReference>
<dbReference type="Gene3D" id="3.40.1190.10">
    <property type="entry name" value="Mur-like, catalytic domain"/>
    <property type="match status" value="1"/>
</dbReference>
<feature type="domain" description="Mur ligase C-terminal" evidence="10">
    <location>
        <begin position="349"/>
        <end position="478"/>
    </location>
</feature>
<dbReference type="InterPro" id="IPR036565">
    <property type="entry name" value="Mur-like_cat_sf"/>
</dbReference>
<evidence type="ECO:0000256" key="2">
    <source>
        <dbReference type="ARBA" id="ARBA00022618"/>
    </source>
</evidence>
<comment type="caution">
    <text evidence="12">The sequence shown here is derived from an EMBL/GenBank/DDBJ whole genome shotgun (WGS) entry which is preliminary data.</text>
</comment>
<feature type="binding site" evidence="7">
    <location>
        <position position="476"/>
    </location>
    <ligand>
        <name>meso-2,6-diaminopimelate</name>
        <dbReference type="ChEBI" id="CHEBI:57791"/>
    </ligand>
</feature>
<feature type="binding site" evidence="7">
    <location>
        <begin position="168"/>
        <end position="169"/>
    </location>
    <ligand>
        <name>UDP-N-acetyl-alpha-D-muramoyl-L-alanyl-D-glutamate</name>
        <dbReference type="ChEBI" id="CHEBI:83900"/>
    </ligand>
</feature>
<dbReference type="Pfam" id="PF02875">
    <property type="entry name" value="Mur_ligase_C"/>
    <property type="match status" value="1"/>
</dbReference>
<dbReference type="InterPro" id="IPR036615">
    <property type="entry name" value="Mur_ligase_C_dom_sf"/>
</dbReference>
<keyword evidence="2 7" id="KW-0132">Cell division</keyword>
<dbReference type="HAMAP" id="MF_00208">
    <property type="entry name" value="MurE"/>
    <property type="match status" value="1"/>
</dbReference>
<feature type="binding site" evidence="7">
    <location>
        <position position="480"/>
    </location>
    <ligand>
        <name>meso-2,6-diaminopimelate</name>
        <dbReference type="ChEBI" id="CHEBI:57791"/>
    </ligand>
</feature>
<dbReference type="InterPro" id="IPR004101">
    <property type="entry name" value="Mur_ligase_C"/>
</dbReference>
<keyword evidence="7" id="KW-0547">Nucleotide-binding</keyword>
<evidence type="ECO:0000313" key="13">
    <source>
        <dbReference type="Proteomes" id="UP001501521"/>
    </source>
</evidence>
<comment type="PTM">
    <text evidence="7">Carboxylation is probably crucial for Mg(2+) binding and, consequently, for the gamma-phosphate positioning of ATP.</text>
</comment>
<evidence type="ECO:0000256" key="4">
    <source>
        <dbReference type="ARBA" id="ARBA00022984"/>
    </source>
</evidence>